<accession>A0AAE1JMH0</accession>
<proteinExistence type="predicted"/>
<protein>
    <submittedName>
        <fullName evidence="1">Uncharacterized protein</fullName>
    </submittedName>
</protein>
<dbReference type="Proteomes" id="UP001293593">
    <property type="component" value="Unassembled WGS sequence"/>
</dbReference>
<evidence type="ECO:0000313" key="2">
    <source>
        <dbReference type="Proteomes" id="UP001293593"/>
    </source>
</evidence>
<evidence type="ECO:0000313" key="1">
    <source>
        <dbReference type="EMBL" id="KAK4270977.1"/>
    </source>
</evidence>
<sequence length="114" mass="12701">MATTTTPSLGDDADDRLLATAQQIVRSLNTPKEVSEDMLLIFSSFDNRLPVSPISSTSIIPSLLRLKMTLIASKLLKKSSFSGTGLVLLDFKDSITNMYRNSKNKRKFKINYNN</sequence>
<dbReference type="EMBL" id="JAWXYG010000005">
    <property type="protein sequence ID" value="KAK4270977.1"/>
    <property type="molecule type" value="Genomic_DNA"/>
</dbReference>
<gene>
    <name evidence="1" type="ORF">QN277_019739</name>
</gene>
<comment type="caution">
    <text evidence="1">The sequence shown here is derived from an EMBL/GenBank/DDBJ whole genome shotgun (WGS) entry which is preliminary data.</text>
</comment>
<keyword evidence="2" id="KW-1185">Reference proteome</keyword>
<reference evidence="1" key="1">
    <citation type="submission" date="2023-10" db="EMBL/GenBank/DDBJ databases">
        <title>Chromosome-level genome of the transformable northern wattle, Acacia crassicarpa.</title>
        <authorList>
            <person name="Massaro I."/>
            <person name="Sinha N.R."/>
            <person name="Poethig S."/>
            <person name="Leichty A.R."/>
        </authorList>
    </citation>
    <scope>NUCLEOTIDE SEQUENCE</scope>
    <source>
        <strain evidence="1">Acra3RX</strain>
        <tissue evidence="1">Leaf</tissue>
    </source>
</reference>
<organism evidence="1 2">
    <name type="scientific">Acacia crassicarpa</name>
    <name type="common">northern wattle</name>
    <dbReference type="NCBI Taxonomy" id="499986"/>
    <lineage>
        <taxon>Eukaryota</taxon>
        <taxon>Viridiplantae</taxon>
        <taxon>Streptophyta</taxon>
        <taxon>Embryophyta</taxon>
        <taxon>Tracheophyta</taxon>
        <taxon>Spermatophyta</taxon>
        <taxon>Magnoliopsida</taxon>
        <taxon>eudicotyledons</taxon>
        <taxon>Gunneridae</taxon>
        <taxon>Pentapetalae</taxon>
        <taxon>rosids</taxon>
        <taxon>fabids</taxon>
        <taxon>Fabales</taxon>
        <taxon>Fabaceae</taxon>
        <taxon>Caesalpinioideae</taxon>
        <taxon>mimosoid clade</taxon>
        <taxon>Acacieae</taxon>
        <taxon>Acacia</taxon>
    </lineage>
</organism>
<name>A0AAE1JMH0_9FABA</name>
<dbReference type="AlphaFoldDB" id="A0AAE1JMH0"/>